<dbReference type="AlphaFoldDB" id="A0A9Q9BYG3"/>
<dbReference type="GeneID" id="75105036"/>
<name>A0A9Q9BYG3_9BACT</name>
<gene>
    <name evidence="1" type="ORF">NMG93_00945</name>
</gene>
<organism evidence="1 2">
    <name type="scientific">Metamycoplasma hyosynoviae</name>
    <dbReference type="NCBI Taxonomy" id="29559"/>
    <lineage>
        <taxon>Bacteria</taxon>
        <taxon>Bacillati</taxon>
        <taxon>Mycoplasmatota</taxon>
        <taxon>Mycoplasmoidales</taxon>
        <taxon>Metamycoplasmataceae</taxon>
        <taxon>Metamycoplasma</taxon>
    </lineage>
</organism>
<protein>
    <submittedName>
        <fullName evidence="1">Uncharacterized protein</fullName>
    </submittedName>
</protein>
<reference evidence="1" key="1">
    <citation type="submission" date="2022-07" db="EMBL/GenBank/DDBJ databases">
        <title>Complete genome of Mycoplasma hyosynoviae B1.</title>
        <authorList>
            <person name="Spergser J."/>
        </authorList>
    </citation>
    <scope>NUCLEOTIDE SEQUENCE</scope>
    <source>
        <strain evidence="1">B1</strain>
    </source>
</reference>
<accession>A0A9Q9BYG3</accession>
<dbReference type="Proteomes" id="UP001059349">
    <property type="component" value="Chromosome"/>
</dbReference>
<evidence type="ECO:0000313" key="1">
    <source>
        <dbReference type="EMBL" id="UTO26122.1"/>
    </source>
</evidence>
<sequence length="113" mass="13785">MKEKEMKKNNSYVKFEFVNKNVKKKLYKGQKEVHNFNFYTSGKHLDYISRKTAVYVQEEDFDLLKIKKEYRDTKQYMNNSTAFNKRNKLSGVYKIFDLEAKNIDIEKENRYTR</sequence>
<evidence type="ECO:0000313" key="2">
    <source>
        <dbReference type="Proteomes" id="UP001059349"/>
    </source>
</evidence>
<dbReference type="EMBL" id="CP101127">
    <property type="protein sequence ID" value="UTO26122.1"/>
    <property type="molecule type" value="Genomic_DNA"/>
</dbReference>
<proteinExistence type="predicted"/>
<dbReference type="RefSeq" id="WP_036445067.1">
    <property type="nucleotide sequence ID" value="NZ_CP101127.1"/>
</dbReference>